<dbReference type="STRING" id="106004.A0A1Y2DAR2"/>
<dbReference type="InterPro" id="IPR013022">
    <property type="entry name" value="Xyl_isomerase-like_TIM-brl"/>
</dbReference>
<dbReference type="SUPFAM" id="SSF51658">
    <property type="entry name" value="Xylose isomerase-like"/>
    <property type="match status" value="1"/>
</dbReference>
<dbReference type="Pfam" id="PF01261">
    <property type="entry name" value="AP_endonuc_2"/>
    <property type="match status" value="1"/>
</dbReference>
<name>A0A1Y2DAR2_9BASI</name>
<accession>A0A1Y2DAR2</accession>
<feature type="domain" description="Xylose isomerase-like TIM barrel" evidence="1">
    <location>
        <begin position="25"/>
        <end position="314"/>
    </location>
</feature>
<dbReference type="InParanoid" id="A0A1Y2DAR2"/>
<keyword evidence="2" id="KW-0413">Isomerase</keyword>
<reference evidence="2 3" key="1">
    <citation type="submission" date="2016-07" db="EMBL/GenBank/DDBJ databases">
        <title>Pervasive Adenine N6-methylation of Active Genes in Fungi.</title>
        <authorList>
            <consortium name="DOE Joint Genome Institute"/>
            <person name="Mondo S.J."/>
            <person name="Dannebaum R.O."/>
            <person name="Kuo R.C."/>
            <person name="Labutti K."/>
            <person name="Haridas S."/>
            <person name="Kuo A."/>
            <person name="Salamov A."/>
            <person name="Ahrendt S.R."/>
            <person name="Lipzen A."/>
            <person name="Sullivan W."/>
            <person name="Andreopoulos W.B."/>
            <person name="Clum A."/>
            <person name="Lindquist E."/>
            <person name="Daum C."/>
            <person name="Ramamoorthy G.K."/>
            <person name="Gryganskyi A."/>
            <person name="Culley D."/>
            <person name="Magnuson J.K."/>
            <person name="James T.Y."/>
            <person name="O'Malley M.A."/>
            <person name="Stajich J.E."/>
            <person name="Spatafora J.W."/>
            <person name="Visel A."/>
            <person name="Grigoriev I.V."/>
        </authorList>
    </citation>
    <scope>NUCLEOTIDE SEQUENCE [LARGE SCALE GENOMIC DNA]</scope>
    <source>
        <strain evidence="2 3">62-1032</strain>
    </source>
</reference>
<evidence type="ECO:0000313" key="2">
    <source>
        <dbReference type="EMBL" id="ORY56196.1"/>
    </source>
</evidence>
<dbReference type="PANTHER" id="PTHR12110">
    <property type="entry name" value="HYDROXYPYRUVATE ISOMERASE"/>
    <property type="match status" value="1"/>
</dbReference>
<dbReference type="InterPro" id="IPR050312">
    <property type="entry name" value="IolE/XylAMocC-like"/>
</dbReference>
<comment type="caution">
    <text evidence="2">The sequence shown here is derived from an EMBL/GenBank/DDBJ whole genome shotgun (WGS) entry which is preliminary data.</text>
</comment>
<organism evidence="2 3">
    <name type="scientific">Leucosporidium creatinivorum</name>
    <dbReference type="NCBI Taxonomy" id="106004"/>
    <lineage>
        <taxon>Eukaryota</taxon>
        <taxon>Fungi</taxon>
        <taxon>Dikarya</taxon>
        <taxon>Basidiomycota</taxon>
        <taxon>Pucciniomycotina</taxon>
        <taxon>Microbotryomycetes</taxon>
        <taxon>Leucosporidiales</taxon>
        <taxon>Leucosporidium</taxon>
    </lineage>
</organism>
<evidence type="ECO:0000259" key="1">
    <source>
        <dbReference type="Pfam" id="PF01261"/>
    </source>
</evidence>
<keyword evidence="3" id="KW-1185">Reference proteome</keyword>
<protein>
    <submittedName>
        <fullName evidence="2">Xylose isomerase-like protein</fullName>
    </submittedName>
</protein>
<gene>
    <name evidence="2" type="ORF">BCR35DRAFT_296307</name>
</gene>
<dbReference type="Proteomes" id="UP000193467">
    <property type="component" value="Unassembled WGS sequence"/>
</dbReference>
<proteinExistence type="predicted"/>
<evidence type="ECO:0000313" key="3">
    <source>
        <dbReference type="Proteomes" id="UP000193467"/>
    </source>
</evidence>
<dbReference type="PANTHER" id="PTHR12110:SF21">
    <property type="entry name" value="XYLOSE ISOMERASE-LIKE TIM BARREL DOMAIN-CONTAINING PROTEIN"/>
    <property type="match status" value="1"/>
</dbReference>
<dbReference type="GO" id="GO:0016853">
    <property type="term" value="F:isomerase activity"/>
    <property type="evidence" value="ECO:0007669"/>
    <property type="project" value="UniProtKB-KW"/>
</dbReference>
<dbReference type="InterPro" id="IPR036237">
    <property type="entry name" value="Xyl_isomerase-like_sf"/>
</dbReference>
<dbReference type="OrthoDB" id="5360893at2759"/>
<sequence>MAQRPAIPTMSLGHGAAGHSMRAKLEAAHTAGFRGIEVFYACLESFSQSLPGDTPRDKLREAAKQTAAICRELDLTIVVLQPILNYDGIKDSKEHAERVEEITFRLELCKLLGTDMMQIPANFRLDDGITGDEEKVVADLRELADLGAKESPPIRFVYEAMCWSTTNYTWQQGWSIVQKVDRPNFGLVLDAFHIAGYEFADPTLPGGVRPNGEARLKASLEELVKVVPGERVFYVQLVDAERLDPPLARLGSKEGSASPYYIEGQQPRMSWSRNCRLFPYEEDRGAHMPIEQVCRAFLATGFEGWISFELFNRFISESDPSIPTDHAQRGWKSWEALKKNLEL</sequence>
<dbReference type="EMBL" id="MCGR01000087">
    <property type="protein sequence ID" value="ORY56196.1"/>
    <property type="molecule type" value="Genomic_DNA"/>
</dbReference>
<dbReference type="AlphaFoldDB" id="A0A1Y2DAR2"/>
<dbReference type="Gene3D" id="3.20.20.150">
    <property type="entry name" value="Divalent-metal-dependent TIM barrel enzymes"/>
    <property type="match status" value="1"/>
</dbReference>